<evidence type="ECO:0000256" key="1">
    <source>
        <dbReference type="ARBA" id="ARBA00001947"/>
    </source>
</evidence>
<reference evidence="9 10" key="1">
    <citation type="journal article" date="2024" name="Nat. Commun.">
        <title>Phylogenomics reveals the evolutionary origins of lichenization in chlorophyte algae.</title>
        <authorList>
            <person name="Puginier C."/>
            <person name="Libourel C."/>
            <person name="Otte J."/>
            <person name="Skaloud P."/>
            <person name="Haon M."/>
            <person name="Grisel S."/>
            <person name="Petersen M."/>
            <person name="Berrin J.G."/>
            <person name="Delaux P.M."/>
            <person name="Dal Grande F."/>
            <person name="Keller J."/>
        </authorList>
    </citation>
    <scope>NUCLEOTIDE SEQUENCE [LARGE SCALE GENOMIC DNA]</scope>
    <source>
        <strain evidence="9 10">SAG 245.80</strain>
    </source>
</reference>
<evidence type="ECO:0000259" key="8">
    <source>
        <dbReference type="Pfam" id="PF00432"/>
    </source>
</evidence>
<dbReference type="InterPro" id="IPR008930">
    <property type="entry name" value="Terpenoid_cyclase/PrenylTrfase"/>
</dbReference>
<name>A0AAW1QYW9_9CHLO</name>
<comment type="similarity">
    <text evidence="2">Belongs to the protein prenyltransferase subunit beta family.</text>
</comment>
<keyword evidence="4" id="KW-0808">Transferase</keyword>
<dbReference type="AlphaFoldDB" id="A0AAW1QYW9"/>
<keyword evidence="7" id="KW-0862">Zinc</keyword>
<evidence type="ECO:0000256" key="5">
    <source>
        <dbReference type="ARBA" id="ARBA00022723"/>
    </source>
</evidence>
<comment type="cofactor">
    <cofactor evidence="1">
        <name>Zn(2+)</name>
        <dbReference type="ChEBI" id="CHEBI:29105"/>
    </cofactor>
</comment>
<evidence type="ECO:0000256" key="6">
    <source>
        <dbReference type="ARBA" id="ARBA00022737"/>
    </source>
</evidence>
<evidence type="ECO:0000313" key="10">
    <source>
        <dbReference type="Proteomes" id="UP001445335"/>
    </source>
</evidence>
<keyword evidence="3" id="KW-0637">Prenyltransferase</keyword>
<dbReference type="GO" id="GO:0004660">
    <property type="term" value="F:protein farnesyltransferase activity"/>
    <property type="evidence" value="ECO:0007669"/>
    <property type="project" value="TreeGrafter"/>
</dbReference>
<dbReference type="InterPro" id="IPR045089">
    <property type="entry name" value="PGGT1B-like"/>
</dbReference>
<dbReference type="GO" id="GO:0005965">
    <property type="term" value="C:protein farnesyltransferase complex"/>
    <property type="evidence" value="ECO:0007669"/>
    <property type="project" value="TreeGrafter"/>
</dbReference>
<proteinExistence type="inferred from homology"/>
<keyword evidence="6" id="KW-0677">Repeat</keyword>
<dbReference type="PANTHER" id="PTHR11774:SF6">
    <property type="entry name" value="PROTEIN FARNESYLTRANSFERASE SUBUNIT BETA"/>
    <property type="match status" value="1"/>
</dbReference>
<dbReference type="Pfam" id="PF00432">
    <property type="entry name" value="Prenyltrans"/>
    <property type="match status" value="1"/>
</dbReference>
<accession>A0AAW1QYW9</accession>
<dbReference type="Gene3D" id="1.50.10.20">
    <property type="match status" value="1"/>
</dbReference>
<protein>
    <recommendedName>
        <fullName evidence="8">Prenyltransferase alpha-alpha toroid domain-containing protein</fullName>
    </recommendedName>
</protein>
<dbReference type="SUPFAM" id="SSF48239">
    <property type="entry name" value="Terpenoid cyclases/Protein prenyltransferases"/>
    <property type="match status" value="1"/>
</dbReference>
<feature type="domain" description="Prenyltransferase alpha-alpha toroid" evidence="8">
    <location>
        <begin position="38"/>
        <end position="480"/>
    </location>
</feature>
<dbReference type="EMBL" id="JALJOU010000064">
    <property type="protein sequence ID" value="KAK9826490.1"/>
    <property type="molecule type" value="Genomic_DNA"/>
</dbReference>
<keyword evidence="10" id="KW-1185">Reference proteome</keyword>
<dbReference type="GO" id="GO:0046872">
    <property type="term" value="F:metal ion binding"/>
    <property type="evidence" value="ECO:0007669"/>
    <property type="project" value="UniProtKB-KW"/>
</dbReference>
<dbReference type="InterPro" id="IPR001330">
    <property type="entry name" value="Prenyltrans"/>
</dbReference>
<dbReference type="PANTHER" id="PTHR11774">
    <property type="entry name" value="GERANYLGERANYL TRANSFERASE TYPE BETA SUBUNIT"/>
    <property type="match status" value="1"/>
</dbReference>
<comment type="caution">
    <text evidence="9">The sequence shown here is derived from an EMBL/GenBank/DDBJ whole genome shotgun (WGS) entry which is preliminary data.</text>
</comment>
<organism evidence="9 10">
    <name type="scientific">Elliptochloris bilobata</name>
    <dbReference type="NCBI Taxonomy" id="381761"/>
    <lineage>
        <taxon>Eukaryota</taxon>
        <taxon>Viridiplantae</taxon>
        <taxon>Chlorophyta</taxon>
        <taxon>core chlorophytes</taxon>
        <taxon>Trebouxiophyceae</taxon>
        <taxon>Trebouxiophyceae incertae sedis</taxon>
        <taxon>Elliptochloris clade</taxon>
        <taxon>Elliptochloris</taxon>
    </lineage>
</organism>
<evidence type="ECO:0000256" key="3">
    <source>
        <dbReference type="ARBA" id="ARBA00022602"/>
    </source>
</evidence>
<gene>
    <name evidence="9" type="ORF">WJX81_005372</name>
</gene>
<evidence type="ECO:0000256" key="2">
    <source>
        <dbReference type="ARBA" id="ARBA00010497"/>
    </source>
</evidence>
<dbReference type="Proteomes" id="UP001445335">
    <property type="component" value="Unassembled WGS sequence"/>
</dbReference>
<evidence type="ECO:0000256" key="4">
    <source>
        <dbReference type="ARBA" id="ARBA00022679"/>
    </source>
</evidence>
<evidence type="ECO:0000313" key="9">
    <source>
        <dbReference type="EMBL" id="KAK9826490.1"/>
    </source>
</evidence>
<evidence type="ECO:0000256" key="7">
    <source>
        <dbReference type="ARBA" id="ARBA00022833"/>
    </source>
</evidence>
<keyword evidence="5" id="KW-0479">Metal-binding</keyword>
<sequence>MLEDGLVTATSLDQVALEQRITALYADLGQAGAPAADLLRRQHVQYLHSGLGTLPNGFVALDAGRPWICYWIVHALALLDAPFPPDVMPADVAQFLGLCQCPGGGFGGGPGQLAHLAPTYAAVAALAELGGAAALGIVDRAATARFLTTRCVPPEHGGGFSLCEGGEVDVRGCYTALVVAHMLDLDIPALVARSGLIDYVCRCQTYEGGLGGEPGNEAHGGYTFCGLAALVLAGQPSALDLPRLARWAACRQGPMEGGFMGRTNKLVDGCYSFWLGGLFPLLAALSQPLLASPPPPVAASLAAAASRCGAPAVPALPELVVLGPADQARCAANRAQAAADAAAELAIAAAREPPANGEAGSPHRPRACAAAAAAAKAREVAARAERAVATAQASAAVLCAEGGAEPGVGRDGRGGAASPAGYPAEAAAVGGVEPLYNARALQLWLMQCCQARKGGMRDKPGKPVDFYHTCYCLSGLAATQLAANRAGS</sequence>